<dbReference type="AlphaFoldDB" id="A0A2Z6E599"/>
<keyword evidence="1" id="KW-1133">Transmembrane helix</keyword>
<keyword evidence="3" id="KW-1185">Reference proteome</keyword>
<gene>
    <name evidence="2" type="ORF">ALSL_0995</name>
</gene>
<dbReference type="KEGG" id="rbd:ALSL_0995"/>
<dbReference type="EMBL" id="AP018560">
    <property type="protein sequence ID" value="BBD79659.1"/>
    <property type="molecule type" value="Genomic_DNA"/>
</dbReference>
<reference evidence="3" key="2">
    <citation type="submission" date="2018-06" db="EMBL/GenBank/DDBJ databases">
        <title>Genome sequence of Rhodanobacteraceae bacterium strain Dysh456.</title>
        <authorList>
            <person name="Fukui M."/>
        </authorList>
    </citation>
    <scope>NUCLEOTIDE SEQUENCE [LARGE SCALE GENOMIC DNA]</scope>
    <source>
        <strain evidence="3">Dysh456</strain>
    </source>
</reference>
<evidence type="ECO:0000313" key="3">
    <source>
        <dbReference type="Proteomes" id="UP000270530"/>
    </source>
</evidence>
<proteinExistence type="predicted"/>
<dbReference type="OrthoDB" id="5958239at2"/>
<reference evidence="3" key="1">
    <citation type="submission" date="2018-04" db="EMBL/GenBank/DDBJ databases">
        <authorList>
            <person name="Watanabe M."/>
            <person name="Kojima H."/>
        </authorList>
    </citation>
    <scope>NUCLEOTIDE SEQUENCE [LARGE SCALE GENOMIC DNA]</scope>
    <source>
        <strain evidence="3">Dysh456</strain>
    </source>
</reference>
<protein>
    <submittedName>
        <fullName evidence="2">Uncharacterized protein</fullName>
    </submittedName>
</protein>
<name>A0A2Z6E599_9GAMM</name>
<evidence type="ECO:0000256" key="1">
    <source>
        <dbReference type="SAM" id="Phobius"/>
    </source>
</evidence>
<keyword evidence="1" id="KW-0472">Membrane</keyword>
<sequence>MDELLARLTQGIDTQAPDAFWKIFFRLWSLVPWTALTMLGAISVAVGALLGRWRGRTAEGVLWALALGPLGWFVVLLRPKAAQPPPLPAAGRHEGHV</sequence>
<dbReference type="RefSeq" id="WP_126536999.1">
    <property type="nucleotide sequence ID" value="NZ_AP018560.1"/>
</dbReference>
<organism evidence="2 3">
    <name type="scientific">Aerosticca soli</name>
    <dbReference type="NCBI Taxonomy" id="2010829"/>
    <lineage>
        <taxon>Bacteria</taxon>
        <taxon>Pseudomonadati</taxon>
        <taxon>Pseudomonadota</taxon>
        <taxon>Gammaproteobacteria</taxon>
        <taxon>Lysobacterales</taxon>
        <taxon>Rhodanobacteraceae</taxon>
        <taxon>Aerosticca</taxon>
    </lineage>
</organism>
<accession>A0A2Z6E599</accession>
<evidence type="ECO:0000313" key="2">
    <source>
        <dbReference type="EMBL" id="BBD79659.1"/>
    </source>
</evidence>
<feature type="transmembrane region" description="Helical" evidence="1">
    <location>
        <begin position="61"/>
        <end position="78"/>
    </location>
</feature>
<feature type="transmembrane region" description="Helical" evidence="1">
    <location>
        <begin position="30"/>
        <end position="49"/>
    </location>
</feature>
<keyword evidence="1" id="KW-0812">Transmembrane</keyword>
<dbReference type="Proteomes" id="UP000270530">
    <property type="component" value="Chromosome"/>
</dbReference>